<dbReference type="AlphaFoldDB" id="Q3A3T8"/>
<dbReference type="STRING" id="338963.Pcar_1726"/>
<dbReference type="PANTHER" id="PTHR48111">
    <property type="entry name" value="REGULATOR OF RPOS"/>
    <property type="match status" value="1"/>
</dbReference>
<dbReference type="InterPro" id="IPR011006">
    <property type="entry name" value="CheY-like_superfamily"/>
</dbReference>
<dbReference type="SMART" id="SM00448">
    <property type="entry name" value="REC"/>
    <property type="match status" value="1"/>
</dbReference>
<dbReference type="InterPro" id="IPR036388">
    <property type="entry name" value="WH-like_DNA-bd_sf"/>
</dbReference>
<evidence type="ECO:0000256" key="1">
    <source>
        <dbReference type="ARBA" id="ARBA00022553"/>
    </source>
</evidence>
<dbReference type="FunFam" id="1.10.10.10:FF:000058">
    <property type="entry name" value="DNA-binding response OmpR family regulator"/>
    <property type="match status" value="1"/>
</dbReference>
<dbReference type="GO" id="GO:0006355">
    <property type="term" value="P:regulation of DNA-templated transcription"/>
    <property type="evidence" value="ECO:0007669"/>
    <property type="project" value="InterPro"/>
</dbReference>
<keyword evidence="11" id="KW-1185">Reference proteome</keyword>
<dbReference type="GO" id="GO:0000976">
    <property type="term" value="F:transcription cis-regulatory region binding"/>
    <property type="evidence" value="ECO:0007669"/>
    <property type="project" value="TreeGrafter"/>
</dbReference>
<evidence type="ECO:0000313" key="11">
    <source>
        <dbReference type="Proteomes" id="UP000002534"/>
    </source>
</evidence>
<protein>
    <submittedName>
        <fullName evidence="10">Winged-helix transcriptional response regulator ColR</fullName>
    </submittedName>
</protein>
<evidence type="ECO:0000259" key="9">
    <source>
        <dbReference type="PROSITE" id="PS51755"/>
    </source>
</evidence>
<dbReference type="InterPro" id="IPR001867">
    <property type="entry name" value="OmpR/PhoB-type_DNA-bd"/>
</dbReference>
<evidence type="ECO:0000313" key="10">
    <source>
        <dbReference type="EMBL" id="ABA88969.1"/>
    </source>
</evidence>
<dbReference type="Gene3D" id="3.40.50.2300">
    <property type="match status" value="1"/>
</dbReference>
<evidence type="ECO:0000256" key="2">
    <source>
        <dbReference type="ARBA" id="ARBA00023012"/>
    </source>
</evidence>
<organism evidence="10 11">
    <name type="scientific">Syntrophotalea carbinolica (strain DSM 2380 / NBRC 103641 / GraBd1)</name>
    <name type="common">Pelobacter carbinolicus</name>
    <dbReference type="NCBI Taxonomy" id="338963"/>
    <lineage>
        <taxon>Bacteria</taxon>
        <taxon>Pseudomonadati</taxon>
        <taxon>Thermodesulfobacteriota</taxon>
        <taxon>Desulfuromonadia</taxon>
        <taxon>Desulfuromonadales</taxon>
        <taxon>Syntrophotaleaceae</taxon>
        <taxon>Syntrophotalea</taxon>
    </lineage>
</organism>
<evidence type="ECO:0000256" key="7">
    <source>
        <dbReference type="PROSITE-ProRule" id="PRU01091"/>
    </source>
</evidence>
<dbReference type="OrthoDB" id="9793321at2"/>
<dbReference type="PROSITE" id="PS51755">
    <property type="entry name" value="OMPR_PHOB"/>
    <property type="match status" value="1"/>
</dbReference>
<dbReference type="Pfam" id="PF00486">
    <property type="entry name" value="Trans_reg_C"/>
    <property type="match status" value="1"/>
</dbReference>
<dbReference type="PANTHER" id="PTHR48111:SF22">
    <property type="entry name" value="REGULATOR OF RPOS"/>
    <property type="match status" value="1"/>
</dbReference>
<keyword evidence="4 7" id="KW-0238">DNA-binding</keyword>
<dbReference type="Gene3D" id="6.10.250.690">
    <property type="match status" value="1"/>
</dbReference>
<dbReference type="Pfam" id="PF00072">
    <property type="entry name" value="Response_reg"/>
    <property type="match status" value="1"/>
</dbReference>
<dbReference type="SMART" id="SM00862">
    <property type="entry name" value="Trans_reg_C"/>
    <property type="match status" value="1"/>
</dbReference>
<evidence type="ECO:0000256" key="4">
    <source>
        <dbReference type="ARBA" id="ARBA00023125"/>
    </source>
</evidence>
<dbReference type="GO" id="GO:0032993">
    <property type="term" value="C:protein-DNA complex"/>
    <property type="evidence" value="ECO:0007669"/>
    <property type="project" value="TreeGrafter"/>
</dbReference>
<dbReference type="HOGENOM" id="CLU_000445_30_1_7"/>
<dbReference type="RefSeq" id="WP_011341460.1">
    <property type="nucleotide sequence ID" value="NC_007498.2"/>
</dbReference>
<feature type="modified residue" description="4-aspartylphosphate" evidence="6">
    <location>
        <position position="51"/>
    </location>
</feature>
<feature type="domain" description="Response regulatory" evidence="8">
    <location>
        <begin position="2"/>
        <end position="117"/>
    </location>
</feature>
<evidence type="ECO:0000256" key="6">
    <source>
        <dbReference type="PROSITE-ProRule" id="PRU00169"/>
    </source>
</evidence>
<dbReference type="SUPFAM" id="SSF52172">
    <property type="entry name" value="CheY-like"/>
    <property type="match status" value="1"/>
</dbReference>
<gene>
    <name evidence="10" type="primary">colR</name>
    <name evidence="10" type="ordered locus">Pcar_1726</name>
</gene>
<dbReference type="GO" id="GO:0000156">
    <property type="term" value="F:phosphorelay response regulator activity"/>
    <property type="evidence" value="ECO:0007669"/>
    <property type="project" value="TreeGrafter"/>
</dbReference>
<dbReference type="FunFam" id="3.40.50.2300:FF:000001">
    <property type="entry name" value="DNA-binding response regulator PhoB"/>
    <property type="match status" value="1"/>
</dbReference>
<evidence type="ECO:0000256" key="5">
    <source>
        <dbReference type="ARBA" id="ARBA00023163"/>
    </source>
</evidence>
<name>Q3A3T8_SYNC1</name>
<dbReference type="eggNOG" id="COG0745">
    <property type="taxonomic scope" value="Bacteria"/>
</dbReference>
<dbReference type="InterPro" id="IPR039420">
    <property type="entry name" value="WalR-like"/>
</dbReference>
<evidence type="ECO:0000256" key="3">
    <source>
        <dbReference type="ARBA" id="ARBA00023015"/>
    </source>
</evidence>
<keyword evidence="3" id="KW-0805">Transcription regulation</keyword>
<dbReference type="CDD" id="cd00383">
    <property type="entry name" value="trans_reg_C"/>
    <property type="match status" value="1"/>
</dbReference>
<reference evidence="11" key="1">
    <citation type="submission" date="2005-10" db="EMBL/GenBank/DDBJ databases">
        <title>Complete sequence of Pelobacter carbinolicus DSM 2380.</title>
        <authorList>
            <person name="Copeland A."/>
            <person name="Lucas S."/>
            <person name="Lapidus A."/>
            <person name="Barry K."/>
            <person name="Detter J.C."/>
            <person name="Glavina T."/>
            <person name="Hammon N."/>
            <person name="Israni S."/>
            <person name="Pitluck S."/>
            <person name="Chertkov O."/>
            <person name="Schmutz J."/>
            <person name="Larimer F."/>
            <person name="Land M."/>
            <person name="Kyrpides N."/>
            <person name="Ivanova N."/>
            <person name="Richardson P."/>
        </authorList>
    </citation>
    <scope>NUCLEOTIDE SEQUENCE [LARGE SCALE GENOMIC DNA]</scope>
    <source>
        <strain evidence="11">DSM 2380 / NBRC 103641 / GraBd1</strain>
    </source>
</reference>
<sequence length="227" mass="25511">MRILIVEDQEDILQNIADYLHLHGFTVDCAQNGLGGLHLAVTLEFDLIILDIMLPGMDGLTLCRKLRKEAGVQTPVIFLTARDKLEDKLAGFKAGSDDYLVKPFSLPELHARVEAVLRRSQPVQSNRLQVADLVFDLDTLEITRQGKSLRLNPIGLKLLEKLMKCSPNVVRRETLQDILWGDDVPDSDSLRSHIHLLRQTIDKPFATPLIHTIHGIGYCLKAEDHAI</sequence>
<dbReference type="Proteomes" id="UP000002534">
    <property type="component" value="Chromosome"/>
</dbReference>
<reference evidence="10 11" key="2">
    <citation type="journal article" date="2012" name="BMC Genomics">
        <title>The genome of Pelobacter carbinolicus reveals surprising metabolic capabilities and physiological features.</title>
        <authorList>
            <person name="Aklujkar M."/>
            <person name="Haveman S.A."/>
            <person name="Didonato R.Jr."/>
            <person name="Chertkov O."/>
            <person name="Han C.S."/>
            <person name="Land M.L."/>
            <person name="Brown P."/>
            <person name="Lovley D.R."/>
        </authorList>
    </citation>
    <scope>NUCLEOTIDE SEQUENCE [LARGE SCALE GENOMIC DNA]</scope>
    <source>
        <strain evidence="11">DSM 2380 / NBRC 103641 / GraBd1</strain>
    </source>
</reference>
<keyword evidence="1 6" id="KW-0597">Phosphoprotein</keyword>
<feature type="domain" description="OmpR/PhoB-type" evidence="9">
    <location>
        <begin position="125"/>
        <end position="222"/>
    </location>
</feature>
<keyword evidence="5" id="KW-0804">Transcription</keyword>
<dbReference type="KEGG" id="pca:Pcar_1726"/>
<dbReference type="InterPro" id="IPR001789">
    <property type="entry name" value="Sig_transdc_resp-reg_receiver"/>
</dbReference>
<keyword evidence="2" id="KW-0902">Two-component regulatory system</keyword>
<evidence type="ECO:0000259" key="8">
    <source>
        <dbReference type="PROSITE" id="PS50110"/>
    </source>
</evidence>
<dbReference type="EMBL" id="CP000142">
    <property type="protein sequence ID" value="ABA88969.1"/>
    <property type="molecule type" value="Genomic_DNA"/>
</dbReference>
<dbReference type="GO" id="GO:0005829">
    <property type="term" value="C:cytosol"/>
    <property type="evidence" value="ECO:0007669"/>
    <property type="project" value="TreeGrafter"/>
</dbReference>
<proteinExistence type="predicted"/>
<feature type="DNA-binding region" description="OmpR/PhoB-type" evidence="7">
    <location>
        <begin position="125"/>
        <end position="222"/>
    </location>
</feature>
<accession>Q3A3T8</accession>
<dbReference type="PROSITE" id="PS50110">
    <property type="entry name" value="RESPONSE_REGULATORY"/>
    <property type="match status" value="1"/>
</dbReference>
<dbReference type="Gene3D" id="1.10.10.10">
    <property type="entry name" value="Winged helix-like DNA-binding domain superfamily/Winged helix DNA-binding domain"/>
    <property type="match status" value="1"/>
</dbReference>